<gene>
    <name evidence="1" type="ORF">EHH44_01100</name>
</gene>
<dbReference type="EMBL" id="RRZR01000001">
    <property type="protein sequence ID" value="RRR48763.1"/>
    <property type="molecule type" value="Genomic_DNA"/>
</dbReference>
<evidence type="ECO:0000313" key="2">
    <source>
        <dbReference type="Proteomes" id="UP000268891"/>
    </source>
</evidence>
<sequence length="206" mass="21532">MMHWLVAALVFTTLIVGFALANALAAYPTLLMLHKILGALIFVAMIARVVNRLRRQEPALPATVGRWERRAVIASEVSLYAALLAQPLIGWAMLTAAGVPVMVGPVRLPSLIPVDAGLYALLRNEHSVLAYALVILIAGHVAAVLLHTLTLRDGMLARMAIALPGAGQPGSTGTAPATMNGPSGDQLCSSSARDDDNASTPRGSAT</sequence>
<proteinExistence type="predicted"/>
<comment type="caution">
    <text evidence="1">The sequence shown here is derived from an EMBL/GenBank/DDBJ whole genome shotgun (WGS) entry which is preliminary data.</text>
</comment>
<protein>
    <submittedName>
        <fullName evidence="1">Cytochrome b</fullName>
    </submittedName>
</protein>
<reference evidence="1" key="1">
    <citation type="submission" date="2018-11" db="EMBL/GenBank/DDBJ databases">
        <authorList>
            <person name="Sattar A."/>
            <person name="Zunita Z."/>
            <person name="Jalila A."/>
            <person name="Saleha A.A."/>
        </authorList>
    </citation>
    <scope>NUCLEOTIDE SEQUENCE</scope>
    <source>
        <strain evidence="1">F12-74</strain>
    </source>
</reference>
<keyword evidence="2" id="KW-1185">Reference proteome</keyword>
<accession>A0ACD2EU35</accession>
<dbReference type="Proteomes" id="UP000268891">
    <property type="component" value="Unassembled WGS sequence"/>
</dbReference>
<organism evidence="1 2">
    <name type="scientific">Mycolicibacter terrae</name>
    <dbReference type="NCBI Taxonomy" id="1788"/>
    <lineage>
        <taxon>Bacteria</taxon>
        <taxon>Bacillati</taxon>
        <taxon>Actinomycetota</taxon>
        <taxon>Actinomycetes</taxon>
        <taxon>Mycobacteriales</taxon>
        <taxon>Mycobacteriaceae</taxon>
        <taxon>Mycolicibacter</taxon>
    </lineage>
</organism>
<evidence type="ECO:0000313" key="1">
    <source>
        <dbReference type="EMBL" id="RRR48763.1"/>
    </source>
</evidence>
<name>A0ACD2EU35_9MYCO</name>